<evidence type="ECO:0000256" key="2">
    <source>
        <dbReference type="ARBA" id="ARBA00022694"/>
    </source>
</evidence>
<sequence>MRRVVCVVEYKGTGYNGWQRQKNTGSTFQEILERTLSRITGDRVTIEASSRTDAGVHAVGQVVAFSVSSQLSLSVLKRALNACLPQEIRIRNLLEAPQDFHPRRGVKYKHYVYLLALVHSVPPFWNDFVFCVRKRVFDLALLQEAANLLVGYHDFTSFSAAGGDDYFCWRTIFSFKVEEKSKGLLRFDVVGDGFLYKMVRIMVGEIWRVGTGEKSLAALQEMLNKPSRVYHRFCMPPQGLYLVEVGYEAFNPYQGLVLREGLAPFPLWVEEH</sequence>
<dbReference type="PANTHER" id="PTHR11142">
    <property type="entry name" value="PSEUDOURIDYLATE SYNTHASE"/>
    <property type="match status" value="1"/>
</dbReference>
<dbReference type="Gene3D" id="3.30.70.580">
    <property type="entry name" value="Pseudouridine synthase I, catalytic domain, N-terminal subdomain"/>
    <property type="match status" value="1"/>
</dbReference>
<dbReference type="PIRSF" id="PIRSF001430">
    <property type="entry name" value="tRNA_psdUrid_synth"/>
    <property type="match status" value="1"/>
</dbReference>
<dbReference type="EMBL" id="CP121689">
    <property type="protein sequence ID" value="WZL76729.1"/>
    <property type="molecule type" value="Genomic_DNA"/>
</dbReference>
<dbReference type="Gene3D" id="3.30.70.660">
    <property type="entry name" value="Pseudouridine synthase I, catalytic domain, C-terminal subdomain"/>
    <property type="match status" value="1"/>
</dbReference>
<dbReference type="InterPro" id="IPR020097">
    <property type="entry name" value="PsdUridine_synth_TruA_a/b_dom"/>
</dbReference>
<dbReference type="NCBIfam" id="TIGR00071">
    <property type="entry name" value="hisT_truA"/>
    <property type="match status" value="1"/>
</dbReference>
<dbReference type="HAMAP" id="MF_00171">
    <property type="entry name" value="TruA"/>
    <property type="match status" value="1"/>
</dbReference>
<feature type="domain" description="Pseudouridine synthase I TruA alpha/beta" evidence="6">
    <location>
        <begin position="145"/>
        <end position="248"/>
    </location>
</feature>
<dbReference type="InterPro" id="IPR001406">
    <property type="entry name" value="PsdUridine_synth_TruA"/>
</dbReference>
<comment type="caution">
    <text evidence="4">Lacks conserved residue(s) required for the propagation of feature annotation.</text>
</comment>
<keyword evidence="8" id="KW-1185">Reference proteome</keyword>
<evidence type="ECO:0000256" key="5">
    <source>
        <dbReference type="RuleBase" id="RU003792"/>
    </source>
</evidence>
<comment type="similarity">
    <text evidence="1 4 5">Belongs to the tRNA pseudouridine synthase TruA family.</text>
</comment>
<feature type="domain" description="Pseudouridine synthase I TruA alpha/beta" evidence="6">
    <location>
        <begin position="8"/>
        <end position="102"/>
    </location>
</feature>
<dbReference type="PANTHER" id="PTHR11142:SF0">
    <property type="entry name" value="TRNA PSEUDOURIDINE SYNTHASE-LIKE 1"/>
    <property type="match status" value="1"/>
</dbReference>
<organism evidence="7 8">
    <name type="scientific">Thermatribacter velox</name>
    <dbReference type="NCBI Taxonomy" id="3039681"/>
    <lineage>
        <taxon>Bacteria</taxon>
        <taxon>Pseudomonadati</taxon>
        <taxon>Atribacterota</taxon>
        <taxon>Atribacteria</taxon>
        <taxon>Atribacterales</taxon>
        <taxon>Thermatribacteraceae</taxon>
        <taxon>Thermatribacter</taxon>
    </lineage>
</organism>
<evidence type="ECO:0000256" key="1">
    <source>
        <dbReference type="ARBA" id="ARBA00009375"/>
    </source>
</evidence>
<protein>
    <recommendedName>
        <fullName evidence="4">tRNA pseudouridine synthase A</fullName>
        <ecNumber evidence="4">5.4.99.12</ecNumber>
    </recommendedName>
    <alternativeName>
        <fullName evidence="4">tRNA pseudouridine(38-40) synthase</fullName>
    </alternativeName>
    <alternativeName>
        <fullName evidence="4">tRNA pseudouridylate synthase I</fullName>
    </alternativeName>
    <alternativeName>
        <fullName evidence="4">tRNA-uridine isomerase I</fullName>
    </alternativeName>
</protein>
<evidence type="ECO:0000259" key="6">
    <source>
        <dbReference type="Pfam" id="PF01416"/>
    </source>
</evidence>
<comment type="function">
    <text evidence="4">Formation of pseudouridine at positions 38, 39 and 40 in the anticodon stem and loop of transfer RNAs.</text>
</comment>
<feature type="active site" description="Nucleophile" evidence="4">
    <location>
        <position position="53"/>
    </location>
</feature>
<dbReference type="RefSeq" id="WP_369018893.1">
    <property type="nucleotide sequence ID" value="NZ_CP121689.1"/>
</dbReference>
<dbReference type="Proteomes" id="UP001461341">
    <property type="component" value="Chromosome"/>
</dbReference>
<dbReference type="InterPro" id="IPR020103">
    <property type="entry name" value="PsdUridine_synth_cat_dom_sf"/>
</dbReference>
<dbReference type="EC" id="5.4.99.12" evidence="4"/>
<evidence type="ECO:0000256" key="3">
    <source>
        <dbReference type="ARBA" id="ARBA00023235"/>
    </source>
</evidence>
<dbReference type="Pfam" id="PF01416">
    <property type="entry name" value="PseudoU_synth_1"/>
    <property type="match status" value="2"/>
</dbReference>
<dbReference type="CDD" id="cd02570">
    <property type="entry name" value="PseudoU_synth_EcTruA"/>
    <property type="match status" value="1"/>
</dbReference>
<reference evidence="7 8" key="1">
    <citation type="submission" date="2023-03" db="EMBL/GenBank/DDBJ databases">
        <title>Novel Species.</title>
        <authorList>
            <person name="Ma S."/>
        </authorList>
    </citation>
    <scope>NUCLEOTIDE SEQUENCE [LARGE SCALE GENOMIC DNA]</scope>
    <source>
        <strain evidence="7 8">B11</strain>
    </source>
</reference>
<dbReference type="InterPro" id="IPR020094">
    <property type="entry name" value="TruA/RsuA/RluB/E/F_N"/>
</dbReference>
<evidence type="ECO:0000313" key="8">
    <source>
        <dbReference type="Proteomes" id="UP001461341"/>
    </source>
</evidence>
<name>A0ABZ2YFT1_9BACT</name>
<accession>A0ABZ2YFT1</accession>
<keyword evidence="2 4" id="KW-0819">tRNA processing</keyword>
<keyword evidence="3 4" id="KW-0413">Isomerase</keyword>
<proteinExistence type="inferred from homology"/>
<dbReference type="InterPro" id="IPR020095">
    <property type="entry name" value="PsdUridine_synth_TruA_C"/>
</dbReference>
<gene>
    <name evidence="4 7" type="primary">truA</name>
    <name evidence="7" type="ORF">QBE54_03050</name>
</gene>
<evidence type="ECO:0000313" key="7">
    <source>
        <dbReference type="EMBL" id="WZL76729.1"/>
    </source>
</evidence>
<feature type="binding site" evidence="4">
    <location>
        <position position="111"/>
    </location>
    <ligand>
        <name>substrate</name>
    </ligand>
</feature>
<comment type="subunit">
    <text evidence="4">Homodimer.</text>
</comment>
<dbReference type="GO" id="GO:0160147">
    <property type="term" value="F:tRNA pseudouridine(38-40) synthase activity"/>
    <property type="evidence" value="ECO:0007669"/>
    <property type="project" value="UniProtKB-EC"/>
</dbReference>
<comment type="catalytic activity">
    <reaction evidence="4 5">
        <text>uridine(38/39/40) in tRNA = pseudouridine(38/39/40) in tRNA</text>
        <dbReference type="Rhea" id="RHEA:22376"/>
        <dbReference type="Rhea" id="RHEA-COMP:10085"/>
        <dbReference type="Rhea" id="RHEA-COMP:10087"/>
        <dbReference type="ChEBI" id="CHEBI:65314"/>
        <dbReference type="ChEBI" id="CHEBI:65315"/>
        <dbReference type="EC" id="5.4.99.12"/>
    </reaction>
</comment>
<evidence type="ECO:0000256" key="4">
    <source>
        <dbReference type="HAMAP-Rule" id="MF_00171"/>
    </source>
</evidence>
<dbReference type="SUPFAM" id="SSF55120">
    <property type="entry name" value="Pseudouridine synthase"/>
    <property type="match status" value="1"/>
</dbReference>